<dbReference type="RefSeq" id="WP_268600450.1">
    <property type="nucleotide sequence ID" value="NZ_JAMDNP010000031.1"/>
</dbReference>
<accession>A0ABT4GZM3</accession>
<proteinExistence type="predicted"/>
<gene>
    <name evidence="1" type="ORF">M5X12_16320</name>
</gene>
<name>A0ABT4GZM3_PAEAL</name>
<dbReference type="Proteomes" id="UP001527181">
    <property type="component" value="Unassembled WGS sequence"/>
</dbReference>
<organism evidence="1 2">
    <name type="scientific">Paenibacillus alvei</name>
    <name type="common">Bacillus alvei</name>
    <dbReference type="NCBI Taxonomy" id="44250"/>
    <lineage>
        <taxon>Bacteria</taxon>
        <taxon>Bacillati</taxon>
        <taxon>Bacillota</taxon>
        <taxon>Bacilli</taxon>
        <taxon>Bacillales</taxon>
        <taxon>Paenibacillaceae</taxon>
        <taxon>Paenibacillus</taxon>
    </lineage>
</organism>
<evidence type="ECO:0000313" key="2">
    <source>
        <dbReference type="Proteomes" id="UP001527181"/>
    </source>
</evidence>
<protein>
    <recommendedName>
        <fullName evidence="3">PLAT domain-containing protein</fullName>
    </recommendedName>
</protein>
<comment type="caution">
    <text evidence="1">The sequence shown here is derived from an EMBL/GenBank/DDBJ whole genome shotgun (WGS) entry which is preliminary data.</text>
</comment>
<reference evidence="1 2" key="1">
    <citation type="submission" date="2022-05" db="EMBL/GenBank/DDBJ databases">
        <title>Genome Sequencing of Bee-Associated Microbes.</title>
        <authorList>
            <person name="Dunlap C."/>
        </authorList>
    </citation>
    <scope>NUCLEOTIDE SEQUENCE [LARGE SCALE GENOMIC DNA]</scope>
    <source>
        <strain evidence="1 2">NRRL B-04010</strain>
    </source>
</reference>
<evidence type="ECO:0000313" key="1">
    <source>
        <dbReference type="EMBL" id="MCY9762138.1"/>
    </source>
</evidence>
<evidence type="ECO:0008006" key="3">
    <source>
        <dbReference type="Google" id="ProtNLM"/>
    </source>
</evidence>
<sequence>MLKRKQIPVTAVENYKQALYTNEDGDTFTVIRLRADATGGYFETKVDEKSNFWEAPSELKIVDHEAKDLEHGGDYRYNVTQVDDHRIDASVWAKGHPKGEANNHSWIEIEVVVTVEKRVVFE</sequence>
<dbReference type="EMBL" id="JAMDNP010000031">
    <property type="protein sequence ID" value="MCY9762138.1"/>
    <property type="molecule type" value="Genomic_DNA"/>
</dbReference>
<keyword evidence="2" id="KW-1185">Reference proteome</keyword>